<dbReference type="RefSeq" id="YP_010667940.1">
    <property type="nucleotide sequence ID" value="NC_070952.1"/>
</dbReference>
<sequence>MFGLKKRMRYGSTRIVFVFDKFVIKVPYYKNWKRFLKGLISNLNEVMLSSSYPDSRYLVPVTWSLPGGWLLVMPNVRDCAEPLVTAFMVDLFRCYDPEDQEADEVKRYCEYIVDNYGMYKGKPMCRDYGTYMPVAATQQVIDRELDMRDWVLQERIKDAEICE</sequence>
<protein>
    <submittedName>
        <fullName evidence="1">Serine/threonine kinase</fullName>
    </submittedName>
</protein>
<dbReference type="EMBL" id="MZ501267">
    <property type="protein sequence ID" value="QZA70661.1"/>
    <property type="molecule type" value="Genomic_DNA"/>
</dbReference>
<organism evidence="1 2">
    <name type="scientific">Erwinia phage AH04</name>
    <dbReference type="NCBI Taxonomy" id="2869569"/>
    <lineage>
        <taxon>Viruses</taxon>
        <taxon>Duplodnaviria</taxon>
        <taxon>Heunggongvirae</taxon>
        <taxon>Uroviricota</taxon>
        <taxon>Caudoviricetes</taxon>
        <taxon>Chimalliviridae</taxon>
        <taxon>Meadowvirus</taxon>
        <taxon>Meadowvirus AH04</taxon>
    </lineage>
</organism>
<evidence type="ECO:0000313" key="1">
    <source>
        <dbReference type="EMBL" id="QZA70661.1"/>
    </source>
</evidence>
<keyword evidence="1" id="KW-0808">Transferase</keyword>
<dbReference type="Proteomes" id="UP000827517">
    <property type="component" value="Segment"/>
</dbReference>
<dbReference type="GO" id="GO:0016301">
    <property type="term" value="F:kinase activity"/>
    <property type="evidence" value="ECO:0007669"/>
    <property type="project" value="UniProtKB-KW"/>
</dbReference>
<dbReference type="GeneID" id="77944066"/>
<dbReference type="KEGG" id="vg:77944066"/>
<proteinExistence type="predicted"/>
<name>A0AAE7X0Y5_9CAUD</name>
<accession>A0AAE7X0Y5</accession>
<keyword evidence="2" id="KW-1185">Reference proteome</keyword>
<keyword evidence="1" id="KW-0418">Kinase</keyword>
<evidence type="ECO:0000313" key="2">
    <source>
        <dbReference type="Proteomes" id="UP000827517"/>
    </source>
</evidence>
<gene>
    <name evidence="1" type="primary">186</name>
    <name evidence="1" type="ORF">AH04_186</name>
</gene>
<reference evidence="1" key="1">
    <citation type="submission" date="2021-07" db="EMBL/GenBank/DDBJ databases">
        <authorList>
            <person name="Roth S.J."/>
            <person name="Krukonis G.P."/>
            <person name="Delesalle V.A."/>
        </authorList>
    </citation>
    <scope>NUCLEOTIDE SEQUENCE</scope>
</reference>